<evidence type="ECO:0000256" key="1">
    <source>
        <dbReference type="ARBA" id="ARBA00022676"/>
    </source>
</evidence>
<evidence type="ECO:0000256" key="5">
    <source>
        <dbReference type="ARBA" id="ARBA00024416"/>
    </source>
</evidence>
<keyword evidence="8" id="KW-0648">Protein biosynthesis</keyword>
<keyword evidence="2" id="KW-0808">Transferase</keyword>
<comment type="catalytic activity">
    <reaction evidence="7">
        <text>dTDP-beta-L-rhamnose + L-arginyl-[protein] = N(omega)-(alpha-L-rhamnosyl)-L-arginyl-[protein] + dTDP + H(+)</text>
        <dbReference type="Rhea" id="RHEA:66692"/>
        <dbReference type="Rhea" id="RHEA-COMP:10532"/>
        <dbReference type="Rhea" id="RHEA-COMP:17096"/>
        <dbReference type="ChEBI" id="CHEBI:15378"/>
        <dbReference type="ChEBI" id="CHEBI:29965"/>
        <dbReference type="ChEBI" id="CHEBI:57510"/>
        <dbReference type="ChEBI" id="CHEBI:58369"/>
        <dbReference type="ChEBI" id="CHEBI:167445"/>
    </reaction>
    <physiologicalReaction direction="left-to-right" evidence="7">
        <dbReference type="Rhea" id="RHEA:66693"/>
    </physiologicalReaction>
</comment>
<organism evidence="8 9">
    <name type="scientific">Candidatus Dechloromonas phosphorivorans</name>
    <dbReference type="NCBI Taxonomy" id="2899244"/>
    <lineage>
        <taxon>Bacteria</taxon>
        <taxon>Pseudomonadati</taxon>
        <taxon>Pseudomonadota</taxon>
        <taxon>Betaproteobacteria</taxon>
        <taxon>Rhodocyclales</taxon>
        <taxon>Azonexaceae</taxon>
        <taxon>Dechloromonas</taxon>
    </lineage>
</organism>
<comment type="similarity">
    <text evidence="4">Belongs to the glycosyltransferase 104 family.</text>
</comment>
<evidence type="ECO:0000313" key="9">
    <source>
        <dbReference type="Proteomes" id="UP000808146"/>
    </source>
</evidence>
<dbReference type="Pfam" id="PF10093">
    <property type="entry name" value="EarP"/>
    <property type="match status" value="1"/>
</dbReference>
<comment type="caution">
    <text evidence="8">The sequence shown here is derived from an EMBL/GenBank/DDBJ whole genome shotgun (WGS) entry which is preliminary data.</text>
</comment>
<dbReference type="PIRSF" id="PIRSF015557">
    <property type="entry name" value="UCP015557"/>
    <property type="match status" value="1"/>
</dbReference>
<dbReference type="EMBL" id="JADKBR010000020">
    <property type="protein sequence ID" value="MBK8891934.1"/>
    <property type="molecule type" value="Genomic_DNA"/>
</dbReference>
<protein>
    <recommendedName>
        <fullName evidence="5">Protein-arginine rhamnosyltransferase</fullName>
    </recommendedName>
    <alternativeName>
        <fullName evidence="6">EF-P arginine rhamnosyltransferase</fullName>
    </alternativeName>
</protein>
<reference evidence="8" key="1">
    <citation type="submission" date="2020-10" db="EMBL/GenBank/DDBJ databases">
        <title>Connecting structure to function with the recovery of over 1000 high-quality activated sludge metagenome-assembled genomes encoding full-length rRNA genes using long-read sequencing.</title>
        <authorList>
            <person name="Singleton C.M."/>
            <person name="Petriglieri F."/>
            <person name="Kristensen J.M."/>
            <person name="Kirkegaard R.H."/>
            <person name="Michaelsen T.Y."/>
            <person name="Andersen M.H."/>
            <person name="Karst S.M."/>
            <person name="Dueholm M.S."/>
            <person name="Nielsen P.H."/>
            <person name="Albertsen M."/>
        </authorList>
    </citation>
    <scope>NUCLEOTIDE SEQUENCE</scope>
    <source>
        <strain evidence="8">OdNE_18-Q3-R46-58_BAT3C.305</strain>
    </source>
</reference>
<dbReference type="GO" id="GO:0106361">
    <property type="term" value="F:protein-arginine rhamnosyltransferase activity"/>
    <property type="evidence" value="ECO:0007669"/>
    <property type="project" value="InterPro"/>
</dbReference>
<evidence type="ECO:0000256" key="3">
    <source>
        <dbReference type="ARBA" id="ARBA00024303"/>
    </source>
</evidence>
<keyword evidence="1" id="KW-0328">Glycosyltransferase</keyword>
<gene>
    <name evidence="8" type="primary">earP</name>
    <name evidence="8" type="ORF">IPN75_16880</name>
</gene>
<dbReference type="InterPro" id="IPR016633">
    <property type="entry name" value="EarP"/>
</dbReference>
<keyword evidence="8" id="KW-0251">Elongation factor</keyword>
<evidence type="ECO:0000256" key="4">
    <source>
        <dbReference type="ARBA" id="ARBA00024346"/>
    </source>
</evidence>
<comment type="function">
    <text evidence="3">Protein-arginine rhamnosyltransferase that catalyzes the transfer of a single rhamnose to elongation factor P (EF-P) on 'Lys-32', a modification required for EF-P-dependent rescue of polyproline stalled ribosomes.</text>
</comment>
<evidence type="ECO:0000313" key="8">
    <source>
        <dbReference type="EMBL" id="MBK8891934.1"/>
    </source>
</evidence>
<name>A0A9D7QK25_9RHOO</name>
<evidence type="ECO:0000256" key="6">
    <source>
        <dbReference type="ARBA" id="ARBA00030025"/>
    </source>
</evidence>
<sequence length="360" mass="39871">MQLHWDIFCHAIDNQGDIGVCWRLARQLAAEHGKQVRLWLDDVDGLRSLCPAVDVAKDKQVCLGVEIRCWTVNVAVDRVGEVIIEGFGCKLPGNYLQAMAQAATKPCWINLEYLTAESWIEGCHGMVSPHPTLPLDKYFYFPGFSAATGGLLHEKGLLARRDAAAMSHPAPEGIDISLFCYDNAPVGELLDVLAGSTSPVRVHVAAGKPLAAVQAHCGGNGPWQFGELRVIPFQPLPLDDYDELLWRCDVNFVRGEDSFVRAQWAGKAFVWQPYVQEAGVHLLKMEAFLNRYTAGMKQLAATATANLFEAWNLTGQVRQAWADFLGSRIEISAYTRRWADELSERPDLSEALVKFCAAKV</sequence>
<accession>A0A9D7QK25</accession>
<evidence type="ECO:0000256" key="2">
    <source>
        <dbReference type="ARBA" id="ARBA00022679"/>
    </source>
</evidence>
<dbReference type="AlphaFoldDB" id="A0A9D7QK25"/>
<dbReference type="Proteomes" id="UP000808146">
    <property type="component" value="Unassembled WGS sequence"/>
</dbReference>
<dbReference type="GO" id="GO:0003746">
    <property type="term" value="F:translation elongation factor activity"/>
    <property type="evidence" value="ECO:0007669"/>
    <property type="project" value="UniProtKB-KW"/>
</dbReference>
<dbReference type="NCBIfam" id="TIGR03837">
    <property type="entry name" value="efp_Arg_rhamno"/>
    <property type="match status" value="1"/>
</dbReference>
<evidence type="ECO:0000256" key="7">
    <source>
        <dbReference type="ARBA" id="ARBA00048472"/>
    </source>
</evidence>
<proteinExistence type="inferred from homology"/>